<evidence type="ECO:0000256" key="1">
    <source>
        <dbReference type="SAM" id="MobiDB-lite"/>
    </source>
</evidence>
<dbReference type="AlphaFoldDB" id="A0A7S0ABZ7"/>
<gene>
    <name evidence="2" type="ORF">PBAH0796_LOCUS13805</name>
</gene>
<reference evidence="2" key="1">
    <citation type="submission" date="2021-01" db="EMBL/GenBank/DDBJ databases">
        <authorList>
            <person name="Corre E."/>
            <person name="Pelletier E."/>
            <person name="Niang G."/>
            <person name="Scheremetjew M."/>
            <person name="Finn R."/>
            <person name="Kale V."/>
            <person name="Holt S."/>
            <person name="Cochrane G."/>
            <person name="Meng A."/>
            <person name="Brown T."/>
            <person name="Cohen L."/>
        </authorList>
    </citation>
    <scope>NUCLEOTIDE SEQUENCE</scope>
    <source>
        <strain evidence="2">Pbaha01</strain>
    </source>
</reference>
<evidence type="ECO:0000313" key="2">
    <source>
        <dbReference type="EMBL" id="CAD8358458.1"/>
    </source>
</evidence>
<proteinExistence type="predicted"/>
<feature type="compositionally biased region" description="Low complexity" evidence="1">
    <location>
        <begin position="100"/>
        <end position="112"/>
    </location>
</feature>
<feature type="region of interest" description="Disordered" evidence="1">
    <location>
        <begin position="180"/>
        <end position="209"/>
    </location>
</feature>
<accession>A0A7S0ABZ7</accession>
<feature type="region of interest" description="Disordered" evidence="1">
    <location>
        <begin position="100"/>
        <end position="134"/>
    </location>
</feature>
<name>A0A7S0ABZ7_9DINO</name>
<feature type="compositionally biased region" description="Basic and acidic residues" evidence="1">
    <location>
        <begin position="43"/>
        <end position="52"/>
    </location>
</feature>
<organism evidence="2">
    <name type="scientific">Pyrodinium bahamense</name>
    <dbReference type="NCBI Taxonomy" id="73915"/>
    <lineage>
        <taxon>Eukaryota</taxon>
        <taxon>Sar</taxon>
        <taxon>Alveolata</taxon>
        <taxon>Dinophyceae</taxon>
        <taxon>Gonyaulacales</taxon>
        <taxon>Pyrocystaceae</taxon>
        <taxon>Pyrodinium</taxon>
    </lineage>
</organism>
<feature type="compositionally biased region" description="Basic and acidic residues" evidence="1">
    <location>
        <begin position="180"/>
        <end position="195"/>
    </location>
</feature>
<protein>
    <submittedName>
        <fullName evidence="2">Uncharacterized protein</fullName>
    </submittedName>
</protein>
<dbReference type="EMBL" id="HBEG01022758">
    <property type="protein sequence ID" value="CAD8358458.1"/>
    <property type="molecule type" value="Transcribed_RNA"/>
</dbReference>
<sequence length="256" mass="27054">MTLFAKGAEEEAKLDVPSAEAFKQEHEAAIKAKEDEASALSGKENKKARTEVGKQVAAMKADPKYIDACKVAKGLAPPNGNFQIAGAPKKAEATAVASAVASAAAEPEVAAKGSKKARDAKASKTESAGLSKAERDELEKLKADIIARKAELKAAGRTGGECNRDEQVVTWVARMNELKAKEDPSLAEAGKDAGKPKKKGGTLSSAQQAGLERMKADLAEYRLQLVNEFGYSKKDIEADPDFLDKKKAIKALEGGK</sequence>
<feature type="region of interest" description="Disordered" evidence="1">
    <location>
        <begin position="25"/>
        <end position="53"/>
    </location>
</feature>
<feature type="compositionally biased region" description="Basic and acidic residues" evidence="1">
    <location>
        <begin position="25"/>
        <end position="36"/>
    </location>
</feature>